<dbReference type="RefSeq" id="WP_105960002.1">
    <property type="nucleotide sequence ID" value="NZ_PVNS01000013.1"/>
</dbReference>
<keyword evidence="5" id="KW-0319">Glycerol metabolism</keyword>
<dbReference type="UniPathway" id="UPA00618">
    <property type="reaction ID" value="UER00674"/>
</dbReference>
<comment type="cofactor">
    <cofactor evidence="1 9">
        <name>FAD</name>
        <dbReference type="ChEBI" id="CHEBI:57692"/>
    </cofactor>
</comment>
<dbReference type="Proteomes" id="UP000243650">
    <property type="component" value="Unassembled WGS sequence"/>
</dbReference>
<dbReference type="OrthoDB" id="9766796at2"/>
<evidence type="ECO:0000256" key="5">
    <source>
        <dbReference type="ARBA" id="ARBA00022798"/>
    </source>
</evidence>
<dbReference type="EMBL" id="PVNS01000013">
    <property type="protein sequence ID" value="PRO64702.1"/>
    <property type="molecule type" value="Genomic_DNA"/>
</dbReference>
<dbReference type="InterPro" id="IPR036188">
    <property type="entry name" value="FAD/NAD-bd_sf"/>
</dbReference>
<evidence type="ECO:0000256" key="6">
    <source>
        <dbReference type="ARBA" id="ARBA00022827"/>
    </source>
</evidence>
<feature type="domain" description="Alpha-glycerophosphate oxidase C-terminal" evidence="11">
    <location>
        <begin position="400"/>
        <end position="529"/>
    </location>
</feature>
<dbReference type="InterPro" id="IPR006076">
    <property type="entry name" value="FAD-dep_OxRdtase"/>
</dbReference>
<dbReference type="Pfam" id="PF01266">
    <property type="entry name" value="DAO"/>
    <property type="match status" value="1"/>
</dbReference>
<dbReference type="PROSITE" id="PS00977">
    <property type="entry name" value="FAD_G3PDH_1"/>
    <property type="match status" value="1"/>
</dbReference>
<dbReference type="PANTHER" id="PTHR11985:SF35">
    <property type="entry name" value="ANAEROBIC GLYCEROL-3-PHOSPHATE DEHYDROGENASE SUBUNIT A"/>
    <property type="match status" value="1"/>
</dbReference>
<dbReference type="PRINTS" id="PR01001">
    <property type="entry name" value="FADG3PDH"/>
</dbReference>
<organism evidence="12 13">
    <name type="scientific">Alkalicoccus urumqiensis</name>
    <name type="common">Bacillus urumqiensis</name>
    <dbReference type="NCBI Taxonomy" id="1548213"/>
    <lineage>
        <taxon>Bacteria</taxon>
        <taxon>Bacillati</taxon>
        <taxon>Bacillota</taxon>
        <taxon>Bacilli</taxon>
        <taxon>Bacillales</taxon>
        <taxon>Bacillaceae</taxon>
        <taxon>Alkalicoccus</taxon>
    </lineage>
</organism>
<gene>
    <name evidence="12" type="ORF">C6I21_13430</name>
</gene>
<evidence type="ECO:0000256" key="4">
    <source>
        <dbReference type="ARBA" id="ARBA00022630"/>
    </source>
</evidence>
<evidence type="ECO:0000256" key="8">
    <source>
        <dbReference type="ARBA" id="ARBA00049055"/>
    </source>
</evidence>
<evidence type="ECO:0000256" key="2">
    <source>
        <dbReference type="ARBA" id="ARBA00004977"/>
    </source>
</evidence>
<dbReference type="GO" id="GO:0004368">
    <property type="term" value="F:glycerol-3-phosphate dehydrogenase (quinone) activity"/>
    <property type="evidence" value="ECO:0007669"/>
    <property type="project" value="UniProtKB-EC"/>
</dbReference>
<dbReference type="SUPFAM" id="SSF51905">
    <property type="entry name" value="FAD/NAD(P)-binding domain"/>
    <property type="match status" value="1"/>
</dbReference>
<evidence type="ECO:0000313" key="13">
    <source>
        <dbReference type="Proteomes" id="UP000243650"/>
    </source>
</evidence>
<keyword evidence="6" id="KW-0274">FAD</keyword>
<dbReference type="Gene3D" id="3.30.9.10">
    <property type="entry name" value="D-Amino Acid Oxidase, subunit A, domain 2"/>
    <property type="match status" value="1"/>
</dbReference>
<evidence type="ECO:0000313" key="12">
    <source>
        <dbReference type="EMBL" id="PRO64702.1"/>
    </source>
</evidence>
<dbReference type="PANTHER" id="PTHR11985">
    <property type="entry name" value="GLYCEROL-3-PHOSPHATE DEHYDROGENASE"/>
    <property type="match status" value="1"/>
</dbReference>
<dbReference type="GO" id="GO:0019563">
    <property type="term" value="P:glycerol catabolic process"/>
    <property type="evidence" value="ECO:0007669"/>
    <property type="project" value="UniProtKB-UniPathway"/>
</dbReference>
<evidence type="ECO:0000256" key="3">
    <source>
        <dbReference type="ARBA" id="ARBA00007330"/>
    </source>
</evidence>
<evidence type="ECO:0000256" key="7">
    <source>
        <dbReference type="ARBA" id="ARBA00023002"/>
    </source>
</evidence>
<keyword evidence="13" id="KW-1185">Reference proteome</keyword>
<dbReference type="GO" id="GO:0046168">
    <property type="term" value="P:glycerol-3-phosphate catabolic process"/>
    <property type="evidence" value="ECO:0007669"/>
    <property type="project" value="TreeGrafter"/>
</dbReference>
<evidence type="ECO:0000259" key="11">
    <source>
        <dbReference type="Pfam" id="PF16901"/>
    </source>
</evidence>
<dbReference type="GO" id="GO:0009331">
    <property type="term" value="C:glycerol-3-phosphate dehydrogenase (FAD) complex"/>
    <property type="evidence" value="ECO:0007669"/>
    <property type="project" value="UniProtKB-UniRule"/>
</dbReference>
<sequence>MVKPFSGLQREASLKNMTQGTLDILVIGGGITGAGIALDAVSRGLNTGLVEMQDYAAGTSSRSTKLVHGGLRYLKQFEFGIVKETGQERAIVYENAPHVTKPEWMMLPIVKGGTYGKLASSVGLKVYDTLAGVKKHERRQMLNKKETMEKEPLLREEGLKGSGYYVEYKTDDARLTLETLKEAVHRGANAVNYTKAETLLYENGKVIGARIKDLRSGETYDVHAKHVVNAAGPWVDDLREKDKSKKGKYLHLTKGVHIVFDQSRFPLKQAVYFDTDDGRMVFAIPRAGKTYVGTTDTHYTEEIATPRMTEADMDYLVRASNAMFPSMDIKREDVESSWSGLRPLIHEEGKSASEISRKDETFVSDSGLISIAGGKLTGYRKMAERIVDMIVKEEGIKKKCITDKIKLSGGDVGGSAKLESFVRHAAEEGVRLGLAPAEADRLANLYGSNVSRVFEIIETQGSEAENYGLPVGVFASLVYGIEEEMVVSPIDFFNRRTAALFFDIDFVQEYKENVITYMDSRYHWSEEEKQKHRDLLEEEIYYAIHPVETKEKN</sequence>
<dbReference type="InterPro" id="IPR000447">
    <property type="entry name" value="G3P_DH_FAD-dep"/>
</dbReference>
<comment type="pathway">
    <text evidence="2">Polyol metabolism; glycerol degradation via glycerol kinase pathway; glycerone phosphate from sn-glycerol 3-phosphate (aerobic route): step 1/1.</text>
</comment>
<evidence type="ECO:0000259" key="10">
    <source>
        <dbReference type="Pfam" id="PF01266"/>
    </source>
</evidence>
<dbReference type="Gene3D" id="1.10.8.870">
    <property type="entry name" value="Alpha-glycerophosphate oxidase, cap domain"/>
    <property type="match status" value="1"/>
</dbReference>
<keyword evidence="7 9" id="KW-0560">Oxidoreductase</keyword>
<protein>
    <recommendedName>
        <fullName evidence="9">Glycerol-3-phosphate dehydrogenase</fullName>
        <ecNumber evidence="9">1.1.5.3</ecNumber>
    </recommendedName>
</protein>
<reference evidence="12 13" key="1">
    <citation type="submission" date="2018-03" db="EMBL/GenBank/DDBJ databases">
        <title>Bacillus urumqiensis sp. nov., a moderately haloalkaliphilic bacterium isolated from a salt lake.</title>
        <authorList>
            <person name="Zhao B."/>
            <person name="Liao Z."/>
        </authorList>
    </citation>
    <scope>NUCLEOTIDE SEQUENCE [LARGE SCALE GENOMIC DNA]</scope>
    <source>
        <strain evidence="12 13">BZ-SZ-XJ18</strain>
    </source>
</reference>
<evidence type="ECO:0000256" key="9">
    <source>
        <dbReference type="RuleBase" id="RU361217"/>
    </source>
</evidence>
<comment type="catalytic activity">
    <reaction evidence="8 9">
        <text>a quinone + sn-glycerol 3-phosphate = dihydroxyacetone phosphate + a quinol</text>
        <dbReference type="Rhea" id="RHEA:18977"/>
        <dbReference type="ChEBI" id="CHEBI:24646"/>
        <dbReference type="ChEBI" id="CHEBI:57597"/>
        <dbReference type="ChEBI" id="CHEBI:57642"/>
        <dbReference type="ChEBI" id="CHEBI:132124"/>
        <dbReference type="EC" id="1.1.5.3"/>
    </reaction>
</comment>
<dbReference type="AlphaFoldDB" id="A0A2P6MEI6"/>
<dbReference type="EC" id="1.1.5.3" evidence="9"/>
<proteinExistence type="inferred from homology"/>
<dbReference type="PROSITE" id="PS00978">
    <property type="entry name" value="FAD_G3PDH_2"/>
    <property type="match status" value="1"/>
</dbReference>
<evidence type="ECO:0000256" key="1">
    <source>
        <dbReference type="ARBA" id="ARBA00001974"/>
    </source>
</evidence>
<dbReference type="InterPro" id="IPR038299">
    <property type="entry name" value="DAO_C_sf"/>
</dbReference>
<keyword evidence="4 9" id="KW-0285">Flavoprotein</keyword>
<dbReference type="Gene3D" id="3.50.50.60">
    <property type="entry name" value="FAD/NAD(P)-binding domain"/>
    <property type="match status" value="1"/>
</dbReference>
<comment type="caution">
    <text evidence="12">The sequence shown here is derived from an EMBL/GenBank/DDBJ whole genome shotgun (WGS) entry which is preliminary data.</text>
</comment>
<dbReference type="InterPro" id="IPR031656">
    <property type="entry name" value="DAO_C"/>
</dbReference>
<name>A0A2P6MEI6_ALKUR</name>
<feature type="domain" description="FAD dependent oxidoreductase" evidence="10">
    <location>
        <begin position="23"/>
        <end position="354"/>
    </location>
</feature>
<accession>A0A2P6MEI6</accession>
<comment type="similarity">
    <text evidence="3 9">Belongs to the FAD-dependent glycerol-3-phosphate dehydrogenase family.</text>
</comment>
<dbReference type="SUPFAM" id="SSF54373">
    <property type="entry name" value="FAD-linked reductases, C-terminal domain"/>
    <property type="match status" value="1"/>
</dbReference>
<dbReference type="Pfam" id="PF16901">
    <property type="entry name" value="DAO_C"/>
    <property type="match status" value="1"/>
</dbReference>